<keyword evidence="1" id="KW-0732">Signal</keyword>
<sequence>MTRVFSFVTVIGVAVLLAACSPAPRDVTQDDINMLARQIRNLSPEVDPAEADRAAFIAYTYSLQLAEEYNVTDNPIIHNAKVNNGWRARGLCVHWAEDIEKRLNAEGFQTLEMHRAIAEGSELRIDHSTAIISARGDTMNDGVVLDPWRTGGLLYWSRTLDDQRYFWEPQQLVLERKYQAKLERKGGPAPD</sequence>
<evidence type="ECO:0000313" key="2">
    <source>
        <dbReference type="EMBL" id="AEI94693.1"/>
    </source>
</evidence>
<evidence type="ECO:0000313" key="3">
    <source>
        <dbReference type="Proteomes" id="UP000001353"/>
    </source>
</evidence>
<dbReference type="PROSITE" id="PS51257">
    <property type="entry name" value="PROKAR_LIPOPROTEIN"/>
    <property type="match status" value="1"/>
</dbReference>
<organism evidence="2 3">
    <name type="scientific">Roseobacter litoralis (strain ATCC 49566 / DSM 6996 / JCM 21268 / NBRC 15278 / OCh 149)</name>
    <dbReference type="NCBI Taxonomy" id="391595"/>
    <lineage>
        <taxon>Bacteria</taxon>
        <taxon>Pseudomonadati</taxon>
        <taxon>Pseudomonadota</taxon>
        <taxon>Alphaproteobacteria</taxon>
        <taxon>Rhodobacterales</taxon>
        <taxon>Roseobacteraceae</taxon>
        <taxon>Roseobacter</taxon>
    </lineage>
</organism>
<dbReference type="HOGENOM" id="CLU_106693_0_0_5"/>
<gene>
    <name evidence="2" type="ordered locus">RLO149_c027310</name>
</gene>
<dbReference type="eggNOG" id="COG4238">
    <property type="taxonomic scope" value="Bacteria"/>
</dbReference>
<dbReference type="AlphaFoldDB" id="F7ZF70"/>
<reference evidence="2 3" key="1">
    <citation type="journal article" date="2011" name="BMC Genomics">
        <title>Comparative genome analysis and genome-guided physiological analysis of Roseobacter litoralis.</title>
        <authorList>
            <person name="Kalhoefer D."/>
            <person name="Thole S."/>
            <person name="Voget S."/>
            <person name="Lehmann R."/>
            <person name="Liesegang H."/>
            <person name="Wollher A."/>
            <person name="Daniel R."/>
            <person name="Simon M."/>
            <person name="Brinkhoff T."/>
        </authorList>
    </citation>
    <scope>NUCLEOTIDE SEQUENCE [LARGE SCALE GENOMIC DNA]</scope>
    <source>
        <strain evidence="3">ATCC 49566 / DSM 6996 / JCM 21268 / NBRC 15278 / OCh 149</strain>
    </source>
</reference>
<dbReference type="Proteomes" id="UP000001353">
    <property type="component" value="Chromosome"/>
</dbReference>
<feature type="chain" id="PRO_5003366670" description="Lipoprotein" evidence="1">
    <location>
        <begin position="26"/>
        <end position="191"/>
    </location>
</feature>
<feature type="signal peptide" evidence="1">
    <location>
        <begin position="1"/>
        <end position="25"/>
    </location>
</feature>
<proteinExistence type="predicted"/>
<keyword evidence="3" id="KW-1185">Reference proteome</keyword>
<accession>F7ZF70</accession>
<dbReference type="EMBL" id="CP002623">
    <property type="protein sequence ID" value="AEI94693.1"/>
    <property type="molecule type" value="Genomic_DNA"/>
</dbReference>
<name>F7ZF70_ROSLO</name>
<dbReference type="RefSeq" id="WP_013962608.1">
    <property type="nucleotide sequence ID" value="NC_015730.1"/>
</dbReference>
<dbReference type="OrthoDB" id="5339359at2"/>
<protein>
    <recommendedName>
        <fullName evidence="4">Lipoprotein</fullName>
    </recommendedName>
</protein>
<dbReference type="KEGG" id="rli:RLO149_c027310"/>
<evidence type="ECO:0008006" key="4">
    <source>
        <dbReference type="Google" id="ProtNLM"/>
    </source>
</evidence>
<evidence type="ECO:0000256" key="1">
    <source>
        <dbReference type="SAM" id="SignalP"/>
    </source>
</evidence>
<dbReference type="STRING" id="391595.RLO149_c027310"/>